<gene>
    <name evidence="1" type="ORF">HINF_LOCUS1919</name>
    <name evidence="2" type="ORF">HINF_LOCUS22343</name>
    <name evidence="3" type="ORF">HINF_LOCUS64467</name>
    <name evidence="4" type="ORF">HINF_LOCUS64927</name>
</gene>
<dbReference type="EMBL" id="CATOUU010000582">
    <property type="protein sequence ID" value="CAI9934698.1"/>
    <property type="molecule type" value="Genomic_DNA"/>
</dbReference>
<organism evidence="2">
    <name type="scientific">Hexamita inflata</name>
    <dbReference type="NCBI Taxonomy" id="28002"/>
    <lineage>
        <taxon>Eukaryota</taxon>
        <taxon>Metamonada</taxon>
        <taxon>Diplomonadida</taxon>
        <taxon>Hexamitidae</taxon>
        <taxon>Hexamitinae</taxon>
        <taxon>Hexamita</taxon>
    </lineage>
</organism>
<proteinExistence type="predicted"/>
<dbReference type="EMBL" id="CAXDID020000421">
    <property type="protein sequence ID" value="CAL6089640.1"/>
    <property type="molecule type" value="Genomic_DNA"/>
</dbReference>
<comment type="caution">
    <text evidence="2">The sequence shown here is derived from an EMBL/GenBank/DDBJ whole genome shotgun (WGS) entry which is preliminary data.</text>
</comment>
<dbReference type="EMBL" id="CATOUU010000047">
    <property type="protein sequence ID" value="CAI9914274.1"/>
    <property type="molecule type" value="Genomic_DNA"/>
</dbReference>
<accession>A0AA86PBZ1</accession>
<evidence type="ECO:0000313" key="4">
    <source>
        <dbReference type="EMBL" id="CAL6089640.1"/>
    </source>
</evidence>
<reference evidence="3 5" key="2">
    <citation type="submission" date="2024-07" db="EMBL/GenBank/DDBJ databases">
        <authorList>
            <person name="Akdeniz Z."/>
        </authorList>
    </citation>
    <scope>NUCLEOTIDE SEQUENCE [LARGE SCALE GENOMIC DNA]</scope>
</reference>
<evidence type="ECO:0000313" key="2">
    <source>
        <dbReference type="EMBL" id="CAI9934698.1"/>
    </source>
</evidence>
<dbReference type="EMBL" id="CAXDID020000413">
    <property type="protein sequence ID" value="CAL6088982.1"/>
    <property type="molecule type" value="Genomic_DNA"/>
</dbReference>
<dbReference type="AlphaFoldDB" id="A0AA86PBZ1"/>
<dbReference type="Proteomes" id="UP001642409">
    <property type="component" value="Unassembled WGS sequence"/>
</dbReference>
<reference evidence="2" key="1">
    <citation type="submission" date="2023-06" db="EMBL/GenBank/DDBJ databases">
        <authorList>
            <person name="Kurt Z."/>
        </authorList>
    </citation>
    <scope>NUCLEOTIDE SEQUENCE</scope>
</reference>
<protein>
    <submittedName>
        <fullName evidence="3">Hypothetical_protein</fullName>
    </submittedName>
</protein>
<name>A0AA86PBZ1_9EUKA</name>
<evidence type="ECO:0000313" key="3">
    <source>
        <dbReference type="EMBL" id="CAL6088982.1"/>
    </source>
</evidence>
<evidence type="ECO:0000313" key="1">
    <source>
        <dbReference type="EMBL" id="CAI9914274.1"/>
    </source>
</evidence>
<sequence>MPSGSFKHTAHCQPCLQMEVGLVQNKQILIVLKQRWHSQFKKFVVGFSVLRQIYRIFGYAVQQPLINLQFKNNQPKILVYNGVQNDQNLNASKLKPQLDI</sequence>
<keyword evidence="5" id="KW-1185">Reference proteome</keyword>
<evidence type="ECO:0000313" key="5">
    <source>
        <dbReference type="Proteomes" id="UP001642409"/>
    </source>
</evidence>